<protein>
    <submittedName>
        <fullName evidence="4">Phosphonates-binding protein</fullName>
    </submittedName>
</protein>
<accession>A0ABQ2B6H8</accession>
<dbReference type="Gene3D" id="3.40.190.10">
    <property type="entry name" value="Periplasmic binding protein-like II"/>
    <property type="match status" value="2"/>
</dbReference>
<dbReference type="PROSITE" id="PS51257">
    <property type="entry name" value="PROKAR_LIPOPROTEIN"/>
    <property type="match status" value="1"/>
</dbReference>
<dbReference type="PANTHER" id="PTHR35841">
    <property type="entry name" value="PHOSPHONATES-BINDING PERIPLASMIC PROTEIN"/>
    <property type="match status" value="1"/>
</dbReference>
<dbReference type="InterPro" id="IPR005770">
    <property type="entry name" value="PhnD"/>
</dbReference>
<keyword evidence="2 3" id="KW-0732">Signal</keyword>
<dbReference type="RefSeq" id="WP_188524021.1">
    <property type="nucleotide sequence ID" value="NZ_BMDG01000008.1"/>
</dbReference>
<proteinExistence type="inferred from homology"/>
<evidence type="ECO:0000313" key="5">
    <source>
        <dbReference type="Proteomes" id="UP000632535"/>
    </source>
</evidence>
<feature type="chain" id="PRO_5045715385" evidence="3">
    <location>
        <begin position="20"/>
        <end position="310"/>
    </location>
</feature>
<dbReference type="Pfam" id="PF12974">
    <property type="entry name" value="Phosphonate-bd"/>
    <property type="match status" value="1"/>
</dbReference>
<dbReference type="PANTHER" id="PTHR35841:SF1">
    <property type="entry name" value="PHOSPHONATES-BINDING PERIPLASMIC PROTEIN"/>
    <property type="match status" value="1"/>
</dbReference>
<dbReference type="NCBIfam" id="TIGR01098">
    <property type="entry name" value="3A0109s03R"/>
    <property type="match status" value="1"/>
</dbReference>
<evidence type="ECO:0000256" key="2">
    <source>
        <dbReference type="ARBA" id="ARBA00022729"/>
    </source>
</evidence>
<feature type="signal peptide" evidence="3">
    <location>
        <begin position="1"/>
        <end position="19"/>
    </location>
</feature>
<evidence type="ECO:0000313" key="4">
    <source>
        <dbReference type="EMBL" id="GGI09146.1"/>
    </source>
</evidence>
<comment type="similarity">
    <text evidence="1">Belongs to the phosphate/phosphite/phosphonate binding protein family.</text>
</comment>
<dbReference type="SUPFAM" id="SSF53850">
    <property type="entry name" value="Periplasmic binding protein-like II"/>
    <property type="match status" value="1"/>
</dbReference>
<dbReference type="EMBL" id="BMDG01000008">
    <property type="protein sequence ID" value="GGI09146.1"/>
    <property type="molecule type" value="Genomic_DNA"/>
</dbReference>
<name>A0ABQ2B6H8_9MICO</name>
<evidence type="ECO:0000256" key="3">
    <source>
        <dbReference type="SAM" id="SignalP"/>
    </source>
</evidence>
<gene>
    <name evidence="4" type="ORF">GCM10007368_24710</name>
</gene>
<evidence type="ECO:0000256" key="1">
    <source>
        <dbReference type="ARBA" id="ARBA00007162"/>
    </source>
</evidence>
<organism evidence="4 5">
    <name type="scientific">Isoptericola cucumis</name>
    <dbReference type="NCBI Taxonomy" id="1776856"/>
    <lineage>
        <taxon>Bacteria</taxon>
        <taxon>Bacillati</taxon>
        <taxon>Actinomycetota</taxon>
        <taxon>Actinomycetes</taxon>
        <taxon>Micrococcales</taxon>
        <taxon>Promicromonosporaceae</taxon>
        <taxon>Isoptericola</taxon>
    </lineage>
</organism>
<comment type="caution">
    <text evidence="4">The sequence shown here is derived from an EMBL/GenBank/DDBJ whole genome shotgun (WGS) entry which is preliminary data.</text>
</comment>
<dbReference type="Proteomes" id="UP000632535">
    <property type="component" value="Unassembled WGS sequence"/>
</dbReference>
<reference evidence="5" key="1">
    <citation type="journal article" date="2019" name="Int. J. Syst. Evol. Microbiol.">
        <title>The Global Catalogue of Microorganisms (GCM) 10K type strain sequencing project: providing services to taxonomists for standard genome sequencing and annotation.</title>
        <authorList>
            <consortium name="The Broad Institute Genomics Platform"/>
            <consortium name="The Broad Institute Genome Sequencing Center for Infectious Disease"/>
            <person name="Wu L."/>
            <person name="Ma J."/>
        </authorList>
    </citation>
    <scope>NUCLEOTIDE SEQUENCE [LARGE SCALE GENOMIC DNA]</scope>
    <source>
        <strain evidence="5">CCM 8653</strain>
    </source>
</reference>
<sequence length="310" mass="32204">MRARALPALGLLGLGAVVALTGCSTSSPDAAAAASDPDAPITFATTPLGDDPGAENPIDAFASLVEAETGREVEIVDVPDYTAVVEALRNHHVDIGFMSGFPSALAVNTGEVDSLIAWPGNDDPVSTCLVPDDSPLQSLEDIAPETVVAFADPASSSGYFMPVAMLHDAGLERDADYTPLFSGGHDMSFTALKEGQADVACTSTIFPQLAGTGDPMFPFEKGETRSIGESASMPVAVTVLADQQLADDKRELLLDALPNVFTEENAEELGAMMEAMQGTEPVLEPDDALFQPFVDIAAIADVDISDLSGS</sequence>
<keyword evidence="5" id="KW-1185">Reference proteome</keyword>